<keyword evidence="2" id="KW-1185">Reference proteome</keyword>
<dbReference type="EMBL" id="GL870876">
    <property type="protein sequence ID" value="EIJ89282.1"/>
    <property type="molecule type" value="Genomic_DNA"/>
</dbReference>
<dbReference type="VEuPathDB" id="MicrosporidiaDB:NEQG_00052"/>
<accession>I3EJ85</accession>
<gene>
    <name evidence="1" type="ORF">NEQG_00052</name>
</gene>
<organism evidence="1 2">
    <name type="scientific">Nematocida parisii (strain ERTm3)</name>
    <name type="common">Nematode killer fungus</name>
    <dbReference type="NCBI Taxonomy" id="935791"/>
    <lineage>
        <taxon>Eukaryota</taxon>
        <taxon>Fungi</taxon>
        <taxon>Fungi incertae sedis</taxon>
        <taxon>Microsporidia</taxon>
        <taxon>Nematocida</taxon>
    </lineage>
</organism>
<evidence type="ECO:0000313" key="2">
    <source>
        <dbReference type="Proteomes" id="UP000002872"/>
    </source>
</evidence>
<reference evidence="1" key="1">
    <citation type="submission" date="2011-01" db="EMBL/GenBank/DDBJ databases">
        <title>The Genome Sequence of Nematocida parisii strain ERTm3.</title>
        <authorList>
            <consortium name="The Broad Institute Genome Sequencing Platform"/>
            <consortium name="The Broad Institute Genome Sequencing Center for Infectious Disease"/>
            <person name="Cuomo C."/>
            <person name="Troemel E."/>
            <person name="Young S.K."/>
            <person name="Zeng Q."/>
            <person name="Gargeya S."/>
            <person name="Fitzgerald M."/>
            <person name="Haas B."/>
            <person name="Abouelleil A."/>
            <person name="Alvarado L."/>
            <person name="Arachchi H.M."/>
            <person name="Berlin A."/>
            <person name="Chapman S.B."/>
            <person name="Gearin G."/>
            <person name="Goldberg J."/>
            <person name="Griggs A."/>
            <person name="Gujja S."/>
            <person name="Hansen M."/>
            <person name="Heiman D."/>
            <person name="Howarth C."/>
            <person name="Larimer J."/>
            <person name="Lui A."/>
            <person name="MacDonald P.J.P."/>
            <person name="McCowen C."/>
            <person name="Montmayeur A."/>
            <person name="Murphy C."/>
            <person name="Neiman D."/>
            <person name="Pearson M."/>
            <person name="Priest M."/>
            <person name="Roberts A."/>
            <person name="Saif S."/>
            <person name="Shea T."/>
            <person name="Sisk P."/>
            <person name="Stolte C."/>
            <person name="Sykes S."/>
            <person name="Wortman J."/>
            <person name="Nusbaum C."/>
            <person name="Birren B."/>
        </authorList>
    </citation>
    <scope>NUCLEOTIDE SEQUENCE</scope>
    <source>
        <strain evidence="1">ERTm3</strain>
    </source>
</reference>
<evidence type="ECO:0000313" key="1">
    <source>
        <dbReference type="EMBL" id="EIJ89282.1"/>
    </source>
</evidence>
<protein>
    <submittedName>
        <fullName evidence="1">Uncharacterized protein</fullName>
    </submittedName>
</protein>
<dbReference type="InParanoid" id="I3EJ85"/>
<dbReference type="Proteomes" id="UP000002872">
    <property type="component" value="Unassembled WGS sequence"/>
</dbReference>
<dbReference type="AlphaFoldDB" id="I3EJ85"/>
<name>I3EJ85_NEMP3</name>
<proteinExistence type="predicted"/>
<dbReference type="HOGENOM" id="CLU_2688370_0_0_1"/>
<sequence>MKDAIQHNNTNISGYFNTGINTNMLRLAASFTIAYIQCKYGFTLKLPYWQWNMQYTARYLNFEYLAYYIMHREN</sequence>